<dbReference type="Proteomes" id="UP001642360">
    <property type="component" value="Unassembled WGS sequence"/>
</dbReference>
<gene>
    <name evidence="3" type="ORF">ILEXP_LOCUS3693</name>
</gene>
<evidence type="ECO:0000313" key="4">
    <source>
        <dbReference type="Proteomes" id="UP001642360"/>
    </source>
</evidence>
<comment type="caution">
    <text evidence="3">The sequence shown here is derived from an EMBL/GenBank/DDBJ whole genome shotgun (WGS) entry which is preliminary data.</text>
</comment>
<dbReference type="SUPFAM" id="SSF117281">
    <property type="entry name" value="Kelch motif"/>
    <property type="match status" value="1"/>
</dbReference>
<evidence type="ECO:0000313" key="3">
    <source>
        <dbReference type="EMBL" id="CAK9136691.1"/>
    </source>
</evidence>
<dbReference type="InterPro" id="IPR015915">
    <property type="entry name" value="Kelch-typ_b-propeller"/>
</dbReference>
<dbReference type="PANTHER" id="PTHR46034">
    <property type="match status" value="1"/>
</dbReference>
<protein>
    <recommendedName>
        <fullName evidence="2">DCD domain-containing protein</fullName>
    </recommendedName>
</protein>
<dbReference type="SMART" id="SM00612">
    <property type="entry name" value="Kelch"/>
    <property type="match status" value="6"/>
</dbReference>
<feature type="domain" description="DCD" evidence="2">
    <location>
        <begin position="30"/>
        <end position="163"/>
    </location>
</feature>
<evidence type="ECO:0000259" key="2">
    <source>
        <dbReference type="PROSITE" id="PS51222"/>
    </source>
</evidence>
<dbReference type="Pfam" id="PF01344">
    <property type="entry name" value="Kelch_1"/>
    <property type="match status" value="4"/>
</dbReference>
<dbReference type="Pfam" id="PF10539">
    <property type="entry name" value="Dev_Cell_Death"/>
    <property type="match status" value="1"/>
</dbReference>
<accession>A0ABC8QWS7</accession>
<dbReference type="AlphaFoldDB" id="A0ABC8QWS7"/>
<organism evidence="3 4">
    <name type="scientific">Ilex paraguariensis</name>
    <name type="common">yerba mate</name>
    <dbReference type="NCBI Taxonomy" id="185542"/>
    <lineage>
        <taxon>Eukaryota</taxon>
        <taxon>Viridiplantae</taxon>
        <taxon>Streptophyta</taxon>
        <taxon>Embryophyta</taxon>
        <taxon>Tracheophyta</taxon>
        <taxon>Spermatophyta</taxon>
        <taxon>Magnoliopsida</taxon>
        <taxon>eudicotyledons</taxon>
        <taxon>Gunneridae</taxon>
        <taxon>Pentapetalae</taxon>
        <taxon>asterids</taxon>
        <taxon>campanulids</taxon>
        <taxon>Aquifoliales</taxon>
        <taxon>Aquifoliaceae</taxon>
        <taxon>Ilex</taxon>
    </lineage>
</organism>
<feature type="compositionally biased region" description="Polar residues" evidence="1">
    <location>
        <begin position="1"/>
        <end position="12"/>
    </location>
</feature>
<dbReference type="InterPro" id="IPR044832">
    <property type="entry name" value="NRP-like"/>
</dbReference>
<dbReference type="PROSITE" id="PS51222">
    <property type="entry name" value="DCD"/>
    <property type="match status" value="1"/>
</dbReference>
<evidence type="ECO:0000256" key="1">
    <source>
        <dbReference type="SAM" id="MobiDB-lite"/>
    </source>
</evidence>
<keyword evidence="4" id="KW-1185">Reference proteome</keyword>
<proteinExistence type="predicted"/>
<sequence>MGTGRRTQTFMPNESAPFDPNQSARNLRKIHLGGVVFGCKNNTIRECLVKQLFGLPAQHFSYVKNIDPGLPLFLFNYSDRKLHGIFEAASSGQMNINPYAWTVDASERTLYPTQVQIRVRLQCQPLLEDQFKPVIMDNYFSHNHFWFELDHAQASRLISILYSQAVAPSTLVPKNIAMWGNTIPGLPSTDRREEKGLGPPASEVDLARFNKSNGNVGTSDASLYIDGKNQPLEACFGNQVSEKEEKELMYMKLKELALNRTHSDSPLMECLGEKVADMNLGHKVSVEAETFSGEKNEKNEEISLNSSDYPSIIAQLIREMEELKVFKTQQIQKMGYLEQKLVEAEKEIGLLKDGCTKLEYMTNPVEHADATIMESFDELPLELDELILLVGGYDGVSWLSALDAYSPSKDMIKALKPMGSVRSYASVARLNGELYVFGGGNGSLWYDTVESYNPANNQWTLCPSLNEKKGSLAGATLNGKIFALGGGNGIECFSDVEMFDLDVGCWISTRSMLQRRFALAATELNGVLYAVGGYDGKDYLKSAERFDPREHSWTRIESMNMRRGCHSLAVLNEKLYALGGYDGSTMVPSIEIFDPRLGTWMTGDPMNQSRGYSAAAVVKESLYVIGGVKSGDEIVDMVECFKDGEGWQATNLKAIGRRCFSSAIVLGQD</sequence>
<dbReference type="Gene3D" id="2.120.10.80">
    <property type="entry name" value="Kelch-type beta propeller"/>
    <property type="match status" value="1"/>
</dbReference>
<dbReference type="PANTHER" id="PTHR46034:SF7">
    <property type="entry name" value="INFLUENZA VIRUS NS1A-BINDING PROTEIN"/>
    <property type="match status" value="1"/>
</dbReference>
<feature type="region of interest" description="Disordered" evidence="1">
    <location>
        <begin position="1"/>
        <end position="22"/>
    </location>
</feature>
<reference evidence="3 4" key="1">
    <citation type="submission" date="2024-02" db="EMBL/GenBank/DDBJ databases">
        <authorList>
            <person name="Vignale AGUSTIN F."/>
            <person name="Sosa J E."/>
            <person name="Modenutti C."/>
        </authorList>
    </citation>
    <scope>NUCLEOTIDE SEQUENCE [LARGE SCALE GENOMIC DNA]</scope>
</reference>
<dbReference type="InterPro" id="IPR006652">
    <property type="entry name" value="Kelch_1"/>
</dbReference>
<dbReference type="InterPro" id="IPR013989">
    <property type="entry name" value="Dev_and_cell_death_domain"/>
</dbReference>
<dbReference type="SMART" id="SM00767">
    <property type="entry name" value="DCD"/>
    <property type="match status" value="1"/>
</dbReference>
<dbReference type="EMBL" id="CAUOFW020000772">
    <property type="protein sequence ID" value="CAK9136691.1"/>
    <property type="molecule type" value="Genomic_DNA"/>
</dbReference>
<name>A0ABC8QWS7_9AQUA</name>